<dbReference type="InterPro" id="IPR016181">
    <property type="entry name" value="Acyl_CoA_acyltransferase"/>
</dbReference>
<dbReference type="Pfam" id="PF00583">
    <property type="entry name" value="Acetyltransf_1"/>
    <property type="match status" value="1"/>
</dbReference>
<dbReference type="Gene3D" id="3.40.630.30">
    <property type="match status" value="1"/>
</dbReference>
<feature type="domain" description="N-acetyltransferase" evidence="1">
    <location>
        <begin position="113"/>
        <end position="248"/>
    </location>
</feature>
<dbReference type="OrthoDB" id="2213517at2"/>
<reference evidence="2 3" key="1">
    <citation type="journal article" date="2016" name="Front. Microbiol.">
        <title>Comprehensive Phylogenetic Analysis of Bovine Non-aureus Staphylococci Species Based on Whole-Genome Sequencing.</title>
        <authorList>
            <person name="Naushad S."/>
            <person name="Barkema H.W."/>
            <person name="Luby C."/>
            <person name="Condas L.A."/>
            <person name="Nobrega D.B."/>
            <person name="Carson D.A."/>
            <person name="De Buck J."/>
        </authorList>
    </citation>
    <scope>NUCLEOTIDE SEQUENCE [LARGE SCALE GENOMIC DNA]</scope>
    <source>
        <strain evidence="2 3">SNUC 2204</strain>
    </source>
</reference>
<dbReference type="RefSeq" id="WP_107556940.1">
    <property type="nucleotide sequence ID" value="NZ_CAURAE010000015.1"/>
</dbReference>
<evidence type="ECO:0000313" key="3">
    <source>
        <dbReference type="Proteomes" id="UP000241209"/>
    </source>
</evidence>
<evidence type="ECO:0000313" key="2">
    <source>
        <dbReference type="EMBL" id="PTI29780.1"/>
    </source>
</evidence>
<dbReference type="EMBL" id="PZFK01000010">
    <property type="protein sequence ID" value="PTI29780.1"/>
    <property type="molecule type" value="Genomic_DNA"/>
</dbReference>
<keyword evidence="2" id="KW-0808">Transferase</keyword>
<dbReference type="STRING" id="1167632.GCA_000286335_01126"/>
<dbReference type="SUPFAM" id="SSF55729">
    <property type="entry name" value="Acyl-CoA N-acyltransferases (Nat)"/>
    <property type="match status" value="1"/>
</dbReference>
<dbReference type="InterPro" id="IPR000182">
    <property type="entry name" value="GNAT_dom"/>
</dbReference>
<evidence type="ECO:0000259" key="1">
    <source>
        <dbReference type="PROSITE" id="PS51186"/>
    </source>
</evidence>
<dbReference type="PROSITE" id="PS51186">
    <property type="entry name" value="GNAT"/>
    <property type="match status" value="1"/>
</dbReference>
<organism evidence="2 3">
    <name type="scientific">Mammaliicoccus vitulinus</name>
    <dbReference type="NCBI Taxonomy" id="71237"/>
    <lineage>
        <taxon>Bacteria</taxon>
        <taxon>Bacillati</taxon>
        <taxon>Bacillota</taxon>
        <taxon>Bacilli</taxon>
        <taxon>Bacillales</taxon>
        <taxon>Staphylococcaceae</taxon>
        <taxon>Mammaliicoccus</taxon>
    </lineage>
</organism>
<accession>A0A2T4PTS0</accession>
<dbReference type="Pfam" id="PF18467">
    <property type="entry name" value="DUF5613"/>
    <property type="match status" value="1"/>
</dbReference>
<protein>
    <submittedName>
        <fullName evidence="2">GNAT family N-acetyltransferase</fullName>
    </submittedName>
</protein>
<dbReference type="CDD" id="cd04301">
    <property type="entry name" value="NAT_SF"/>
    <property type="match status" value="1"/>
</dbReference>
<gene>
    <name evidence="2" type="ORF">BU072_06035</name>
</gene>
<dbReference type="AlphaFoldDB" id="A0A2T4PTS0"/>
<sequence>MVSFIDIVTDGDILNETDRYIQYHTLNKRIQYDSNKIVYKVMPDLNTFKKDEQMLKTLHEQHKQPFLKFVFPENHSIDSELERYLKENGYEYSWIELYINVDKDFVSKDNDNIDVVTTNEDNLVDFLNVSYEYDKKYGTDYAELKIEVSKNQLYEDNPVQVLSYYQGKPVGTLLIWNHEKYVELDSFAVREPYRKLGIGTKMQAFVADFAQDKLIILVADGEDTAKDMYKKQGYVYSGYQYEALKEYE</sequence>
<dbReference type="InterPro" id="IPR040549">
    <property type="entry name" value="DUF5613"/>
</dbReference>
<comment type="caution">
    <text evidence="2">The sequence shown here is derived from an EMBL/GenBank/DDBJ whole genome shotgun (WGS) entry which is preliminary data.</text>
</comment>
<dbReference type="GO" id="GO:0016747">
    <property type="term" value="F:acyltransferase activity, transferring groups other than amino-acyl groups"/>
    <property type="evidence" value="ECO:0007669"/>
    <property type="project" value="InterPro"/>
</dbReference>
<name>A0A2T4PTS0_9STAP</name>
<proteinExistence type="predicted"/>
<dbReference type="Proteomes" id="UP000241209">
    <property type="component" value="Unassembled WGS sequence"/>
</dbReference>